<evidence type="ECO:0000313" key="2">
    <source>
        <dbReference type="Proteomes" id="UP000276133"/>
    </source>
</evidence>
<keyword evidence="2" id="KW-1185">Reference proteome</keyword>
<reference evidence="1 2" key="1">
    <citation type="journal article" date="2018" name="Sci. Rep.">
        <title>Genomic signatures of local adaptation to the degree of environmental predictability in rotifers.</title>
        <authorList>
            <person name="Franch-Gras L."/>
            <person name="Hahn C."/>
            <person name="Garcia-Roger E.M."/>
            <person name="Carmona M.J."/>
            <person name="Serra M."/>
            <person name="Gomez A."/>
        </authorList>
    </citation>
    <scope>NUCLEOTIDE SEQUENCE [LARGE SCALE GENOMIC DNA]</scope>
    <source>
        <strain evidence="1">HYR1</strain>
    </source>
</reference>
<dbReference type="EMBL" id="REGN01008631">
    <property type="protein sequence ID" value="RNA03101.1"/>
    <property type="molecule type" value="Genomic_DNA"/>
</dbReference>
<comment type="caution">
    <text evidence="1">The sequence shown here is derived from an EMBL/GenBank/DDBJ whole genome shotgun (WGS) entry which is preliminary data.</text>
</comment>
<proteinExistence type="predicted"/>
<protein>
    <submittedName>
        <fullName evidence="1">Uncharacterized protein</fullName>
    </submittedName>
</protein>
<dbReference type="AlphaFoldDB" id="A0A3M7PWJ4"/>
<accession>A0A3M7PWJ4</accession>
<evidence type="ECO:0000313" key="1">
    <source>
        <dbReference type="EMBL" id="RNA03101.1"/>
    </source>
</evidence>
<name>A0A3M7PWJ4_BRAPC</name>
<dbReference type="Proteomes" id="UP000276133">
    <property type="component" value="Unassembled WGS sequence"/>
</dbReference>
<sequence>MLKRDVICDKKSQVKSMNFLPFSYILLEAPTSQNDYFFGVWPLKSNRGYCTIEIEKTFLYLDKVSFCYRKIMLIALLAKF</sequence>
<organism evidence="1 2">
    <name type="scientific">Brachionus plicatilis</name>
    <name type="common">Marine rotifer</name>
    <name type="synonym">Brachionus muelleri</name>
    <dbReference type="NCBI Taxonomy" id="10195"/>
    <lineage>
        <taxon>Eukaryota</taxon>
        <taxon>Metazoa</taxon>
        <taxon>Spiralia</taxon>
        <taxon>Gnathifera</taxon>
        <taxon>Rotifera</taxon>
        <taxon>Eurotatoria</taxon>
        <taxon>Monogononta</taxon>
        <taxon>Pseudotrocha</taxon>
        <taxon>Ploima</taxon>
        <taxon>Brachionidae</taxon>
        <taxon>Brachionus</taxon>
    </lineage>
</organism>
<gene>
    <name evidence="1" type="ORF">BpHYR1_002908</name>
</gene>